<dbReference type="AlphaFoldDB" id="A0A397DA76"/>
<reference evidence="5 6" key="1">
    <citation type="submission" date="2018-08" db="EMBL/GenBank/DDBJ databases">
        <title>Aphanomyces genome sequencing and annotation.</title>
        <authorList>
            <person name="Minardi D."/>
            <person name="Oidtmann B."/>
            <person name="Van Der Giezen M."/>
            <person name="Studholme D.J."/>
        </authorList>
    </citation>
    <scope>NUCLEOTIDE SEQUENCE [LARGE SCALE GENOMIC DNA]</scope>
    <source>
        <strain evidence="3 5">197901</strain>
        <strain evidence="2 6">D2</strain>
        <strain evidence="4 7">FDL457</strain>
    </source>
</reference>
<dbReference type="VEuPathDB" id="FungiDB:H257_01445"/>
<dbReference type="Proteomes" id="UP000266643">
    <property type="component" value="Unassembled WGS sequence"/>
</dbReference>
<evidence type="ECO:0000313" key="5">
    <source>
        <dbReference type="Proteomes" id="UP000266196"/>
    </source>
</evidence>
<protein>
    <submittedName>
        <fullName evidence="2">Uncharacterized protein</fullName>
    </submittedName>
</protein>
<evidence type="ECO:0000313" key="2">
    <source>
        <dbReference type="EMBL" id="RHY57960.1"/>
    </source>
</evidence>
<organism evidence="2 6">
    <name type="scientific">Aphanomyces astaci</name>
    <name type="common">Crayfish plague agent</name>
    <dbReference type="NCBI Taxonomy" id="112090"/>
    <lineage>
        <taxon>Eukaryota</taxon>
        <taxon>Sar</taxon>
        <taxon>Stramenopiles</taxon>
        <taxon>Oomycota</taxon>
        <taxon>Saprolegniomycetes</taxon>
        <taxon>Saprolegniales</taxon>
        <taxon>Verrucalvaceae</taxon>
        <taxon>Aphanomyces</taxon>
    </lineage>
</organism>
<dbReference type="Proteomes" id="UP000286510">
    <property type="component" value="Unassembled WGS sequence"/>
</dbReference>
<dbReference type="EMBL" id="QUTF01013390">
    <property type="protein sequence ID" value="RHZ18151.1"/>
    <property type="molecule type" value="Genomic_DNA"/>
</dbReference>
<name>A0A397DA76_APHAT</name>
<accession>A0A397DA76</accession>
<proteinExistence type="predicted"/>
<dbReference type="EMBL" id="QUTE01022613">
    <property type="protein sequence ID" value="RHY81878.1"/>
    <property type="molecule type" value="Genomic_DNA"/>
</dbReference>
<comment type="caution">
    <text evidence="2">The sequence shown here is derived from an EMBL/GenBank/DDBJ whole genome shotgun (WGS) entry which is preliminary data.</text>
</comment>
<dbReference type="EMBL" id="QUTD01006035">
    <property type="protein sequence ID" value="RHY57960.1"/>
    <property type="molecule type" value="Genomic_DNA"/>
</dbReference>
<feature type="compositionally biased region" description="Gly residues" evidence="1">
    <location>
        <begin position="191"/>
        <end position="202"/>
    </location>
</feature>
<dbReference type="Proteomes" id="UP000266196">
    <property type="component" value="Unassembled WGS sequence"/>
</dbReference>
<feature type="compositionally biased region" description="Low complexity" evidence="1">
    <location>
        <begin position="203"/>
        <end position="216"/>
    </location>
</feature>
<evidence type="ECO:0000256" key="1">
    <source>
        <dbReference type="SAM" id="MobiDB-lite"/>
    </source>
</evidence>
<evidence type="ECO:0000313" key="7">
    <source>
        <dbReference type="Proteomes" id="UP000286510"/>
    </source>
</evidence>
<sequence>MYRFLSVAAGAATIASASPYKNPPSNNYNGGKASSNYKATTFAPAFQIIDPSYATTILTRYQECLAKKCTTLPSAYAATTVEDNLGTIAAYTSCVTSCAGAEALQTTQDFQALLGEVLSIGASQLKTVRKHLSGQDATFDAIAERIHIGESCCLPTDHFAEWSRILVPVTVAGIDTYIPPVTTPKPDDTYGGYGEYDNGYGGDDSYSSDNYDSQGGDYEDGADDYDESYPKQYGSNYQLLSAEERVLIEQVSSDPVDDGTRADYLISAPEYLAACTGSPRPVSGNKLLDTITCDDAVTQYLHFLQSNVGHLILAADCDETAPDGACCNSAHSNPRASAFHNDVCVAYETTKGGKVSTVSVPFVKPVERSATTGRLVCPSDKLPKAVESDPDFIINYQRVSYRDLKYFTVTSGLPSKVTVTDHLTTCEYDRGLVGSTIRKDGYFKVTDTPLGPGDIEAAKKCPSDGLFEYCSLDQYAGFLQTQLFDHSRCDIADLRLQNTDYASSYQTVACLYKIFTLKCDCMEAVLNCYTHASKFDNALSKTIGQAASILCGFILCQQPSVYSLFGEEFAIDHAILIKEFLQSAGLLTASQVTPALTMLVSFGLGMIALVAAKKVTSPSPVKIENGYQNLI</sequence>
<evidence type="ECO:0000313" key="3">
    <source>
        <dbReference type="EMBL" id="RHY81878.1"/>
    </source>
</evidence>
<evidence type="ECO:0000313" key="6">
    <source>
        <dbReference type="Proteomes" id="UP000266643"/>
    </source>
</evidence>
<evidence type="ECO:0000313" key="4">
    <source>
        <dbReference type="EMBL" id="RHZ18151.1"/>
    </source>
</evidence>
<gene>
    <name evidence="4" type="ORF">DYB26_001254</name>
    <name evidence="2" type="ORF">DYB30_004849</name>
    <name evidence="3" type="ORF">DYB31_010570</name>
</gene>
<feature type="region of interest" description="Disordered" evidence="1">
    <location>
        <begin position="177"/>
        <end position="223"/>
    </location>
</feature>